<keyword evidence="2" id="KW-1003">Cell membrane</keyword>
<gene>
    <name evidence="8" type="ORF">PY650_21665</name>
</gene>
<dbReference type="RefSeq" id="WP_285881600.1">
    <property type="nucleotide sequence ID" value="NZ_JARFYN010000030.1"/>
</dbReference>
<dbReference type="SUPFAM" id="SSF103473">
    <property type="entry name" value="MFS general substrate transporter"/>
    <property type="match status" value="1"/>
</dbReference>
<dbReference type="PANTHER" id="PTHR43124">
    <property type="entry name" value="PURINE EFFLUX PUMP PBUE"/>
    <property type="match status" value="1"/>
</dbReference>
<accession>A0ABT7KIE6</accession>
<dbReference type="Proteomes" id="UP001172630">
    <property type="component" value="Unassembled WGS sequence"/>
</dbReference>
<evidence type="ECO:0000256" key="5">
    <source>
        <dbReference type="ARBA" id="ARBA00023136"/>
    </source>
</evidence>
<feature type="transmembrane region" description="Helical" evidence="6">
    <location>
        <begin position="315"/>
        <end position="336"/>
    </location>
</feature>
<feature type="transmembrane region" description="Helical" evidence="6">
    <location>
        <begin position="348"/>
        <end position="370"/>
    </location>
</feature>
<evidence type="ECO:0000313" key="8">
    <source>
        <dbReference type="EMBL" id="MDL2408206.1"/>
    </source>
</evidence>
<evidence type="ECO:0000256" key="1">
    <source>
        <dbReference type="ARBA" id="ARBA00004651"/>
    </source>
</evidence>
<keyword evidence="3 6" id="KW-0812">Transmembrane</keyword>
<protein>
    <submittedName>
        <fullName evidence="8">MFS transporter</fullName>
    </submittedName>
</protein>
<feature type="transmembrane region" description="Helical" evidence="6">
    <location>
        <begin position="30"/>
        <end position="54"/>
    </location>
</feature>
<evidence type="ECO:0000256" key="4">
    <source>
        <dbReference type="ARBA" id="ARBA00022989"/>
    </source>
</evidence>
<dbReference type="EMBL" id="JARFYN010000030">
    <property type="protein sequence ID" value="MDL2408206.1"/>
    <property type="molecule type" value="Genomic_DNA"/>
</dbReference>
<dbReference type="Pfam" id="PF07690">
    <property type="entry name" value="MFS_1"/>
    <property type="match status" value="1"/>
</dbReference>
<feature type="transmembrane region" description="Helical" evidence="6">
    <location>
        <begin position="69"/>
        <end position="88"/>
    </location>
</feature>
<proteinExistence type="predicted"/>
<reference evidence="8" key="1">
    <citation type="submission" date="2023-06" db="EMBL/GenBank/DDBJ databases">
        <title>Phylogenetic Diversity of Rhizobium strains.</title>
        <authorList>
            <person name="Moura F.T."/>
            <person name="Helene L.C.F."/>
            <person name="Hungria M."/>
        </authorList>
    </citation>
    <scope>NUCLEOTIDE SEQUENCE</scope>
    <source>
        <strain evidence="8">CCGE524</strain>
    </source>
</reference>
<feature type="domain" description="Major facilitator superfamily (MFS) profile" evidence="7">
    <location>
        <begin position="29"/>
        <end position="404"/>
    </location>
</feature>
<evidence type="ECO:0000313" key="9">
    <source>
        <dbReference type="Proteomes" id="UP001172630"/>
    </source>
</evidence>
<dbReference type="CDD" id="cd17324">
    <property type="entry name" value="MFS_NepI_like"/>
    <property type="match status" value="1"/>
</dbReference>
<dbReference type="PROSITE" id="PS50850">
    <property type="entry name" value="MFS"/>
    <property type="match status" value="1"/>
</dbReference>
<evidence type="ECO:0000259" key="7">
    <source>
        <dbReference type="PROSITE" id="PS50850"/>
    </source>
</evidence>
<evidence type="ECO:0000256" key="3">
    <source>
        <dbReference type="ARBA" id="ARBA00022692"/>
    </source>
</evidence>
<comment type="subcellular location">
    <subcellularLocation>
        <location evidence="1">Cell membrane</location>
        <topology evidence="1">Multi-pass membrane protein</topology>
    </subcellularLocation>
</comment>
<feature type="transmembrane region" description="Helical" evidence="6">
    <location>
        <begin position="224"/>
        <end position="246"/>
    </location>
</feature>
<keyword evidence="5 6" id="KW-0472">Membrane</keyword>
<feature type="transmembrane region" description="Helical" evidence="6">
    <location>
        <begin position="291"/>
        <end position="309"/>
    </location>
</feature>
<dbReference type="Gene3D" id="1.20.1250.20">
    <property type="entry name" value="MFS general substrate transporter like domains"/>
    <property type="match status" value="2"/>
</dbReference>
<organism evidence="8 9">
    <name type="scientific">Rhizobium calliandrae</name>
    <dbReference type="NCBI Taxonomy" id="1312182"/>
    <lineage>
        <taxon>Bacteria</taxon>
        <taxon>Pseudomonadati</taxon>
        <taxon>Pseudomonadota</taxon>
        <taxon>Alphaproteobacteria</taxon>
        <taxon>Hyphomicrobiales</taxon>
        <taxon>Rhizobiaceae</taxon>
        <taxon>Rhizobium/Agrobacterium group</taxon>
        <taxon>Rhizobium</taxon>
    </lineage>
</organism>
<feature type="transmembrane region" description="Helical" evidence="6">
    <location>
        <begin position="153"/>
        <end position="172"/>
    </location>
</feature>
<evidence type="ECO:0000256" key="6">
    <source>
        <dbReference type="SAM" id="Phobius"/>
    </source>
</evidence>
<keyword evidence="9" id="KW-1185">Reference proteome</keyword>
<feature type="transmembrane region" description="Helical" evidence="6">
    <location>
        <begin position="124"/>
        <end position="146"/>
    </location>
</feature>
<comment type="caution">
    <text evidence="8">The sequence shown here is derived from an EMBL/GenBank/DDBJ whole genome shotgun (WGS) entry which is preliminary data.</text>
</comment>
<dbReference type="PANTHER" id="PTHR43124:SF3">
    <property type="entry name" value="CHLORAMPHENICOL EFFLUX PUMP RV0191"/>
    <property type="match status" value="1"/>
</dbReference>
<keyword evidence="4 6" id="KW-1133">Transmembrane helix</keyword>
<sequence>MLNKAYEAQAAAVEVHCTDARQRRMCGFTLFSLALGSFCIGTSEFASMGILQLFSQSLGLSIPEATNAITAYALGVVVGAPLVTLAAARLNRRTLLLYLMALFAVGNVLSASAGNVMLFATARFISGLPQGAYFGAGAVVASYIMGPGRGGKAFALVMLGLTVATIVGSPLATFLGQTIGWRNTYLTVAMASSLAFTALWAWVPTTAALDGGPIRQELGALRRLSVWAMMVVAALGVSSIFAIYTFVGPFITDVAMIDQRWIPLGLAIFGIGMTVGNLIGGRLADTYPARGLVLGFGIALVVLAALAVLGTNVIVMMLCFFGVGTTMFVAIPTIQVRMTRFAPDAPTLMGAMSLAAFNVSNAIGAAAGGISVAAGFGLLSAAWAGFCLTLAGLVFFTLTRPRDTQAVAAA</sequence>
<dbReference type="InterPro" id="IPR011701">
    <property type="entry name" value="MFS"/>
</dbReference>
<name>A0ABT7KIE6_9HYPH</name>
<dbReference type="InterPro" id="IPR020846">
    <property type="entry name" value="MFS_dom"/>
</dbReference>
<evidence type="ECO:0000256" key="2">
    <source>
        <dbReference type="ARBA" id="ARBA00022475"/>
    </source>
</evidence>
<feature type="transmembrane region" description="Helical" evidence="6">
    <location>
        <begin position="95"/>
        <end position="118"/>
    </location>
</feature>
<feature type="transmembrane region" description="Helical" evidence="6">
    <location>
        <begin position="261"/>
        <end position="279"/>
    </location>
</feature>
<dbReference type="InterPro" id="IPR050189">
    <property type="entry name" value="MFS_Efflux_Transporters"/>
</dbReference>
<feature type="transmembrane region" description="Helical" evidence="6">
    <location>
        <begin position="184"/>
        <end position="203"/>
    </location>
</feature>
<feature type="transmembrane region" description="Helical" evidence="6">
    <location>
        <begin position="376"/>
        <end position="398"/>
    </location>
</feature>
<dbReference type="InterPro" id="IPR036259">
    <property type="entry name" value="MFS_trans_sf"/>
</dbReference>